<accession>A0A562UI28</accession>
<keyword evidence="1" id="KW-1133">Transmembrane helix</keyword>
<evidence type="ECO:0000256" key="1">
    <source>
        <dbReference type="SAM" id="Phobius"/>
    </source>
</evidence>
<name>A0A562UI28_9SPHI</name>
<dbReference type="RefSeq" id="WP_211360620.1">
    <property type="nucleotide sequence ID" value="NZ_VLLI01000001.1"/>
</dbReference>
<keyword evidence="3" id="KW-0540">Nuclease</keyword>
<organism evidence="3 4">
    <name type="scientific">Mucilaginibacter frigoritolerans</name>
    <dbReference type="NCBI Taxonomy" id="652788"/>
    <lineage>
        <taxon>Bacteria</taxon>
        <taxon>Pseudomonadati</taxon>
        <taxon>Bacteroidota</taxon>
        <taxon>Sphingobacteriia</taxon>
        <taxon>Sphingobacteriales</taxon>
        <taxon>Sphingobacteriaceae</taxon>
        <taxon>Mucilaginibacter</taxon>
    </lineage>
</organism>
<dbReference type="Pfam" id="PF01844">
    <property type="entry name" value="HNH"/>
    <property type="match status" value="1"/>
</dbReference>
<keyword evidence="4" id="KW-1185">Reference proteome</keyword>
<reference evidence="3 4" key="1">
    <citation type="submission" date="2019-07" db="EMBL/GenBank/DDBJ databases">
        <title>Genomic Encyclopedia of Archaeal and Bacterial Type Strains, Phase II (KMG-II): from individual species to whole genera.</title>
        <authorList>
            <person name="Goeker M."/>
        </authorList>
    </citation>
    <scope>NUCLEOTIDE SEQUENCE [LARGE SCALE GENOMIC DNA]</scope>
    <source>
        <strain evidence="3 4">ATCC BAA-1854</strain>
    </source>
</reference>
<keyword evidence="1" id="KW-0812">Transmembrane</keyword>
<feature type="domain" description="HNH" evidence="2">
    <location>
        <begin position="17"/>
        <end position="69"/>
    </location>
</feature>
<dbReference type="EMBL" id="VLLI01000001">
    <property type="protein sequence ID" value="TWJ04955.1"/>
    <property type="molecule type" value="Genomic_DNA"/>
</dbReference>
<dbReference type="InterPro" id="IPR002711">
    <property type="entry name" value="HNH"/>
</dbReference>
<protein>
    <submittedName>
        <fullName evidence="3">HNH endonuclease</fullName>
    </submittedName>
</protein>
<dbReference type="GO" id="GO:0004519">
    <property type="term" value="F:endonuclease activity"/>
    <property type="evidence" value="ECO:0007669"/>
    <property type="project" value="UniProtKB-KW"/>
</dbReference>
<comment type="caution">
    <text evidence="3">The sequence shown here is derived from an EMBL/GenBank/DDBJ whole genome shotgun (WGS) entry which is preliminary data.</text>
</comment>
<evidence type="ECO:0000313" key="4">
    <source>
        <dbReference type="Proteomes" id="UP000317010"/>
    </source>
</evidence>
<sequence>MTNDRLNLIYDKTHGYCHLCHKKLAFINYGIYGAKGAWHIEHSKAKANGGTDHLNNLYAACIACNLEKGVLHTMTIRRRNNVTSAPLNKVKKDKIRSNNSVGGGFIGFIISAALGGPPLAIAACALIGAKIGYDNPVKK</sequence>
<feature type="transmembrane region" description="Helical" evidence="1">
    <location>
        <begin position="101"/>
        <end position="129"/>
    </location>
</feature>
<dbReference type="GO" id="GO:0008270">
    <property type="term" value="F:zinc ion binding"/>
    <property type="evidence" value="ECO:0007669"/>
    <property type="project" value="InterPro"/>
</dbReference>
<evidence type="ECO:0000259" key="2">
    <source>
        <dbReference type="Pfam" id="PF01844"/>
    </source>
</evidence>
<proteinExistence type="predicted"/>
<keyword evidence="1" id="KW-0472">Membrane</keyword>
<keyword evidence="3" id="KW-0255">Endonuclease</keyword>
<gene>
    <name evidence="3" type="ORF">JN11_00679</name>
</gene>
<keyword evidence="3" id="KW-0378">Hydrolase</keyword>
<dbReference type="Proteomes" id="UP000317010">
    <property type="component" value="Unassembled WGS sequence"/>
</dbReference>
<dbReference type="Gene3D" id="1.10.30.50">
    <property type="match status" value="1"/>
</dbReference>
<dbReference type="AlphaFoldDB" id="A0A562UI28"/>
<evidence type="ECO:0000313" key="3">
    <source>
        <dbReference type="EMBL" id="TWJ04955.1"/>
    </source>
</evidence>
<dbReference type="CDD" id="cd00085">
    <property type="entry name" value="HNHc"/>
    <property type="match status" value="1"/>
</dbReference>
<dbReference type="GO" id="GO:0003676">
    <property type="term" value="F:nucleic acid binding"/>
    <property type="evidence" value="ECO:0007669"/>
    <property type="project" value="InterPro"/>
</dbReference>
<dbReference type="InterPro" id="IPR003615">
    <property type="entry name" value="HNH_nuc"/>
</dbReference>